<reference evidence="9 10" key="1">
    <citation type="submission" date="2017-03" db="EMBL/GenBank/DDBJ databases">
        <authorList>
            <person name="Afonso C.L."/>
            <person name="Miller P.J."/>
            <person name="Scott M.A."/>
            <person name="Spackman E."/>
            <person name="Goraichik I."/>
            <person name="Dimitrov K.M."/>
            <person name="Suarez D.L."/>
            <person name="Swayne D.E."/>
        </authorList>
    </citation>
    <scope>NUCLEOTIDE SEQUENCE [LARGE SCALE GENOMIC DNA]</scope>
    <source>
        <strain evidence="9 10">CECT 8367</strain>
    </source>
</reference>
<feature type="transmembrane region" description="Helical" evidence="7">
    <location>
        <begin position="117"/>
        <end position="138"/>
    </location>
</feature>
<evidence type="ECO:0000256" key="5">
    <source>
        <dbReference type="ARBA" id="ARBA00022989"/>
    </source>
</evidence>
<keyword evidence="3" id="KW-1003">Cell membrane</keyword>
<comment type="subcellular location">
    <subcellularLocation>
        <location evidence="1">Cell membrane</location>
        <topology evidence="1">Multi-pass membrane protein</topology>
    </subcellularLocation>
</comment>
<dbReference type="EMBL" id="PYGB01000006">
    <property type="protein sequence ID" value="PSK85999.1"/>
    <property type="molecule type" value="Genomic_DNA"/>
</dbReference>
<dbReference type="Pfam" id="PF07681">
    <property type="entry name" value="DoxX"/>
    <property type="match status" value="1"/>
</dbReference>
<keyword evidence="5 7" id="KW-1133">Transmembrane helix</keyword>
<name>A0A1X6ZHI9_9RHOB</name>
<organism evidence="9 10">
    <name type="scientific">Limimaricola soesokkakensis</name>
    <dbReference type="NCBI Taxonomy" id="1343159"/>
    <lineage>
        <taxon>Bacteria</taxon>
        <taxon>Pseudomonadati</taxon>
        <taxon>Pseudomonadota</taxon>
        <taxon>Alphaproteobacteria</taxon>
        <taxon>Rhodobacterales</taxon>
        <taxon>Paracoccaceae</taxon>
        <taxon>Limimaricola</taxon>
    </lineage>
</organism>
<dbReference type="GO" id="GO:0016491">
    <property type="term" value="F:oxidoreductase activity"/>
    <property type="evidence" value="ECO:0007669"/>
    <property type="project" value="UniProtKB-KW"/>
</dbReference>
<dbReference type="PANTHER" id="PTHR33452:SF1">
    <property type="entry name" value="INNER MEMBRANE PROTEIN YPHA-RELATED"/>
    <property type="match status" value="1"/>
</dbReference>
<dbReference type="Proteomes" id="UP000240624">
    <property type="component" value="Unassembled WGS sequence"/>
</dbReference>
<proteinExistence type="inferred from homology"/>
<feature type="transmembrane region" description="Helical" evidence="7">
    <location>
        <begin position="85"/>
        <end position="102"/>
    </location>
</feature>
<dbReference type="InterPro" id="IPR051907">
    <property type="entry name" value="DoxX-like_oxidoreductase"/>
</dbReference>
<evidence type="ECO:0000313" key="11">
    <source>
        <dbReference type="Proteomes" id="UP000240624"/>
    </source>
</evidence>
<dbReference type="PANTHER" id="PTHR33452">
    <property type="entry name" value="OXIDOREDUCTASE CATD-RELATED"/>
    <property type="match status" value="1"/>
</dbReference>
<evidence type="ECO:0000256" key="2">
    <source>
        <dbReference type="ARBA" id="ARBA00006679"/>
    </source>
</evidence>
<reference evidence="8 11" key="2">
    <citation type="submission" date="2018-03" db="EMBL/GenBank/DDBJ databases">
        <title>Genomic Encyclopedia of Archaeal and Bacterial Type Strains, Phase II (KMG-II): from individual species to whole genera.</title>
        <authorList>
            <person name="Goeker M."/>
        </authorList>
    </citation>
    <scope>NUCLEOTIDE SEQUENCE [LARGE SCALE GENOMIC DNA]</scope>
    <source>
        <strain evidence="8 11">DSM 29956</strain>
    </source>
</reference>
<keyword evidence="4 7" id="KW-0812">Transmembrane</keyword>
<evidence type="ECO:0000313" key="10">
    <source>
        <dbReference type="Proteomes" id="UP000193495"/>
    </source>
</evidence>
<keyword evidence="6 7" id="KW-0472">Membrane</keyword>
<accession>A0A1X6ZHI9</accession>
<keyword evidence="9" id="KW-0560">Oxidoreductase</keyword>
<evidence type="ECO:0000256" key="3">
    <source>
        <dbReference type="ARBA" id="ARBA00022475"/>
    </source>
</evidence>
<dbReference type="GO" id="GO:0005886">
    <property type="term" value="C:plasma membrane"/>
    <property type="evidence" value="ECO:0007669"/>
    <property type="project" value="UniProtKB-SubCell"/>
</dbReference>
<dbReference type="AlphaFoldDB" id="A0A1X6ZHI9"/>
<dbReference type="InterPro" id="IPR032808">
    <property type="entry name" value="DoxX"/>
</dbReference>
<evidence type="ECO:0000256" key="1">
    <source>
        <dbReference type="ARBA" id="ARBA00004651"/>
    </source>
</evidence>
<evidence type="ECO:0000256" key="6">
    <source>
        <dbReference type="ARBA" id="ARBA00023136"/>
    </source>
</evidence>
<dbReference type="EC" id="1.-.-.-" evidence="9"/>
<protein>
    <submittedName>
        <fullName evidence="8 9">Putative oxidoreductase</fullName>
        <ecNumber evidence="9">1.-.-.-</ecNumber>
    </submittedName>
</protein>
<dbReference type="EMBL" id="FWFY01000006">
    <property type="protein sequence ID" value="SLN51682.1"/>
    <property type="molecule type" value="Genomic_DNA"/>
</dbReference>
<dbReference type="Proteomes" id="UP000193495">
    <property type="component" value="Unassembled WGS sequence"/>
</dbReference>
<sequence>MQVHLNEDTVMSQSYLTELAAFVLRVALGTMFLAHSLIVKLFVFKLPGTAQFFQALGLPGWLAYVVFAMEVVSGLLLILGVQTRWVALATVPVLLGATWAHSGNGWMFAYENGGWEYPAYLALLAGVQGLLGDGAFALSRSLSPSKIVGWSKKEAMQ</sequence>
<keyword evidence="11" id="KW-1185">Reference proteome</keyword>
<feature type="transmembrane region" description="Helical" evidence="7">
    <location>
        <begin position="19"/>
        <end position="38"/>
    </location>
</feature>
<comment type="similarity">
    <text evidence="2">Belongs to the DoxX family.</text>
</comment>
<evidence type="ECO:0000313" key="8">
    <source>
        <dbReference type="EMBL" id="PSK85999.1"/>
    </source>
</evidence>
<evidence type="ECO:0000313" key="9">
    <source>
        <dbReference type="EMBL" id="SLN51682.1"/>
    </source>
</evidence>
<evidence type="ECO:0000256" key="7">
    <source>
        <dbReference type="SAM" id="Phobius"/>
    </source>
</evidence>
<evidence type="ECO:0000256" key="4">
    <source>
        <dbReference type="ARBA" id="ARBA00022692"/>
    </source>
</evidence>
<feature type="transmembrane region" description="Helical" evidence="7">
    <location>
        <begin position="58"/>
        <end position="78"/>
    </location>
</feature>
<gene>
    <name evidence="9" type="primary">catD_2</name>
    <name evidence="8" type="ORF">CLV79_1065</name>
    <name evidence="9" type="ORF">LOS8367_02375</name>
</gene>